<evidence type="ECO:0000259" key="4">
    <source>
        <dbReference type="PROSITE" id="PS50825"/>
    </source>
</evidence>
<proteinExistence type="predicted"/>
<dbReference type="PROSITE" id="PS50825">
    <property type="entry name" value="HYR"/>
    <property type="match status" value="1"/>
</dbReference>
<evidence type="ECO:0000313" key="5">
    <source>
        <dbReference type="EMBL" id="RIJ47207.1"/>
    </source>
</evidence>
<accession>A0A399SYW7</accession>
<comment type="caution">
    <text evidence="5">The sequence shown here is derived from an EMBL/GenBank/DDBJ whole genome shotgun (WGS) entry which is preliminary data.</text>
</comment>
<name>A0A399SYW7_9BACT</name>
<dbReference type="AlphaFoldDB" id="A0A399SYW7"/>
<evidence type="ECO:0000256" key="3">
    <source>
        <dbReference type="SAM" id="SignalP"/>
    </source>
</evidence>
<dbReference type="RefSeq" id="WP_119438924.1">
    <property type="nucleotide sequence ID" value="NZ_QWGR01000009.1"/>
</dbReference>
<dbReference type="Gene3D" id="2.60.40.10">
    <property type="entry name" value="Immunoglobulins"/>
    <property type="match status" value="1"/>
</dbReference>
<dbReference type="InterPro" id="IPR026444">
    <property type="entry name" value="Secre_tail"/>
</dbReference>
<keyword evidence="6" id="KW-1185">Reference proteome</keyword>
<dbReference type="Proteomes" id="UP000265926">
    <property type="component" value="Unassembled WGS sequence"/>
</dbReference>
<dbReference type="Pfam" id="PF18962">
    <property type="entry name" value="Por_Secre_tail"/>
    <property type="match status" value="1"/>
</dbReference>
<dbReference type="OrthoDB" id="9759776at2"/>
<feature type="region of interest" description="Disordered" evidence="2">
    <location>
        <begin position="1115"/>
        <end position="1136"/>
    </location>
</feature>
<feature type="chain" id="PRO_5017235965" evidence="3">
    <location>
        <begin position="33"/>
        <end position="1231"/>
    </location>
</feature>
<feature type="domain" description="HYR" evidence="4">
    <location>
        <begin position="257"/>
        <end position="349"/>
    </location>
</feature>
<evidence type="ECO:0000256" key="1">
    <source>
        <dbReference type="ARBA" id="ARBA00022737"/>
    </source>
</evidence>
<gene>
    <name evidence="5" type="ORF">D1614_15735</name>
</gene>
<dbReference type="InterPro" id="IPR003410">
    <property type="entry name" value="HYR_dom"/>
</dbReference>
<sequence>MNKIYMTLRTPRTALMLLLTGFLLLSANTVFGQTISTDKDDYYPGEIVVVTGTGWEPNEMVMLKVEHLTFDHQPEMYTTFADQDGNILDDLFEVQFYDLGESYRLTATGTVSEEVAVWYFTDSPKIGTITIGTQQGILQSGVSGSVQFDVTVTRGNSNANFYANLCIDASNFPSGLTYSFSPASSGINGDQEGVLYFNDNSITELAGTLTVFSDGTLTNGSFSFGVLTYAFPDNKPDSHNCSNPAEDNAVAEIDGVVSIGVPPSFTTCPGNIQTGTDTDACNTQVSYAVAVDGNPTPDISYEFTGATTGSGSGDGSGSVFEKGLTYVTLTASNGVGDDATCSFTITVTDDDAPVSNGSLPTGESDMNLCYSDMPAGPTADEIKAYFSDNCGVVNVDKITQEAPDNDNCTWSVTYTYDVYDDAGNHVDPSPIVSYSGSDQTAPSLTGTPFSDPTEYNACMTDAQSTVPAWSETNAITGYTDNCGQNVSASLDSTKTTGNDCDWTVTYYYTVFDECNNPLEGLTYQHQGGDLTAPTGTPPSDISGVNDCKPTQEEADAGFDSDLAVSGYTDNCGGDLSVSLSTAVVSGNDCDWTITYTFEVQDKCGNPLAGQVYKVSGGDETPPTVATQNIEVRLGPDGTVTISPEDIDNGSSDNCDSDPLMELDITEFSCDNIGENTVTLTVTDECDNSANATATVTVYVPTTTVAKISAESARYMDDITFYAEIESNCQSNDFAGQVEFFLNNVSVGSAPAYPIPYDEEGYPTKLRATLIHKITEMPGEYELVAKFSPSTNYYDGSTSEPTSFLILARSADAYNSETGFYTGTLLAWTTGENSSTGTITLATVLKDSHTPTGDLRGAKVTFYTIEGDKKTPIPSAKNLPVGLVDMTDGTVGIASADVQFDIGNSQAESFEIYVEVSGAYYNGNGDDFVMVTVAKPIPGGSIFGSGNLLNEDSNGQLKGADNELTWFQFDVTYNKKKTNPQGKMTIRWSSWYKPDGTLDGVIHEYQLKTNAINLMVLSGDQDPTYGKLDAGKAIFDAKANLSELIDGVYVGVDGNSPLHVTMTDPDFGEIDAGDEMIGITYFNSAGGIWFSSNYSLDGNEITKEQFLNVGTIEVKTDGTTSGESTPKPGKNKSAEIATSSQTIVTETQLSVYPNPFSEQARFEFVSPVAAQARIDVYDMAGRMVQTIYDGFVEENTVYNAEFKPENQVSGMYFYKMKVGDSVFNGKLIYKRE</sequence>
<keyword evidence="1" id="KW-0677">Repeat</keyword>
<dbReference type="InterPro" id="IPR013783">
    <property type="entry name" value="Ig-like_fold"/>
</dbReference>
<reference evidence="5 6" key="1">
    <citation type="submission" date="2018-08" db="EMBL/GenBank/DDBJ databases">
        <title>Pallidiluteibacterium maritimus gen. nov., sp. nov., isolated from coastal sediment.</title>
        <authorList>
            <person name="Zhou L.Y."/>
        </authorList>
    </citation>
    <scope>NUCLEOTIDE SEQUENCE [LARGE SCALE GENOMIC DNA]</scope>
    <source>
        <strain evidence="5 6">XSD2</strain>
    </source>
</reference>
<evidence type="ECO:0000256" key="2">
    <source>
        <dbReference type="SAM" id="MobiDB-lite"/>
    </source>
</evidence>
<evidence type="ECO:0000313" key="6">
    <source>
        <dbReference type="Proteomes" id="UP000265926"/>
    </source>
</evidence>
<protein>
    <submittedName>
        <fullName evidence="5">T9SS C-terminal target domain-containing protein</fullName>
    </submittedName>
</protein>
<keyword evidence="3" id="KW-0732">Signal</keyword>
<feature type="signal peptide" evidence="3">
    <location>
        <begin position="1"/>
        <end position="32"/>
    </location>
</feature>
<organism evidence="5 6">
    <name type="scientific">Maribellus luteus</name>
    <dbReference type="NCBI Taxonomy" id="2305463"/>
    <lineage>
        <taxon>Bacteria</taxon>
        <taxon>Pseudomonadati</taxon>
        <taxon>Bacteroidota</taxon>
        <taxon>Bacteroidia</taxon>
        <taxon>Marinilabiliales</taxon>
        <taxon>Prolixibacteraceae</taxon>
        <taxon>Maribellus</taxon>
    </lineage>
</organism>
<dbReference type="EMBL" id="QWGR01000009">
    <property type="protein sequence ID" value="RIJ47207.1"/>
    <property type="molecule type" value="Genomic_DNA"/>
</dbReference>
<dbReference type="NCBIfam" id="TIGR04183">
    <property type="entry name" value="Por_Secre_tail"/>
    <property type="match status" value="1"/>
</dbReference>